<evidence type="ECO:0000256" key="5">
    <source>
        <dbReference type="SAM" id="MobiDB-lite"/>
    </source>
</evidence>
<evidence type="ECO:0000256" key="6">
    <source>
        <dbReference type="SAM" id="SignalP"/>
    </source>
</evidence>
<dbReference type="InterPro" id="IPR058791">
    <property type="entry name" value="3HB_CusB"/>
</dbReference>
<dbReference type="Gene3D" id="2.40.30.170">
    <property type="match status" value="1"/>
</dbReference>
<gene>
    <name evidence="11" type="ORF">HNQ58_000847</name>
</gene>
<keyword evidence="12" id="KW-1185">Reference proteome</keyword>
<dbReference type="SUPFAM" id="SSF111369">
    <property type="entry name" value="HlyD-like secretion proteins"/>
    <property type="match status" value="1"/>
</dbReference>
<evidence type="ECO:0000256" key="3">
    <source>
        <dbReference type="ARBA" id="ARBA00022729"/>
    </source>
</evidence>
<dbReference type="Pfam" id="PF25975">
    <property type="entry name" value="CzcB_C"/>
    <property type="match status" value="1"/>
</dbReference>
<dbReference type="Gene3D" id="6.10.140.730">
    <property type="match status" value="1"/>
</dbReference>
<sequence>MHRAMVFWTMLAAALALALGVAIGRLSAPAHAPAEAARVEGERRVLYYRNPMGLPDTSPVPKKDPMGMDYIPVHEGEEDDAAQGGIAISPERIQTLGVRTESAVLAPWQRSVRAVGRFEAAEPGLATVTTKFEGWIERLHVNAVGQRVRAGEPLMAVYSPELVSAQREYLVALDARRRLAEADPDARHGAEALLDAARQRLRNWDIPAAAIARLERTGEVRRTLVLPAPVDGVVLQRMATLGMRTMPGERLFELADLSELWLMIDVFEQDLDAAVPGAGVAIEVAAEPGQPRDGRIDFVYPVLDEDTRTTRVRVRVDNADGRLRPGMFATATLQAGDDAPTLSVPDSAVLDTGLRQLVIVARGSGRFEPREVRAGRRAEGRIEILDGLAHDERVVTRANFLIDAESNLRAAVTGLAPGHAAGDRHDGHDGHGMPPAPPASGRDPHEGHQGHDGHDASGDDDNDDDGGDGEDHPAHHHAHGHGEH</sequence>
<dbReference type="InterPro" id="IPR058649">
    <property type="entry name" value="CzcB_C"/>
</dbReference>
<dbReference type="PANTHER" id="PTHR30097:SF15">
    <property type="entry name" value="CATION EFFLUX SYSTEM PROTEIN CUSB"/>
    <property type="match status" value="1"/>
</dbReference>
<keyword evidence="3 6" id="KW-0732">Signal</keyword>
<evidence type="ECO:0000259" key="7">
    <source>
        <dbReference type="Pfam" id="PF25869"/>
    </source>
</evidence>
<dbReference type="GO" id="GO:0046914">
    <property type="term" value="F:transition metal ion binding"/>
    <property type="evidence" value="ECO:0007669"/>
    <property type="project" value="TreeGrafter"/>
</dbReference>
<dbReference type="AlphaFoldDB" id="A0A7W8DD67"/>
<evidence type="ECO:0000313" key="12">
    <source>
        <dbReference type="Proteomes" id="UP000519004"/>
    </source>
</evidence>
<organism evidence="11 12">
    <name type="scientific">Rehaibacterium terrae</name>
    <dbReference type="NCBI Taxonomy" id="1341696"/>
    <lineage>
        <taxon>Bacteria</taxon>
        <taxon>Pseudomonadati</taxon>
        <taxon>Pseudomonadota</taxon>
        <taxon>Gammaproteobacteria</taxon>
        <taxon>Lysobacterales</taxon>
        <taxon>Lysobacteraceae</taxon>
        <taxon>Rehaibacterium</taxon>
    </lineage>
</organism>
<dbReference type="RefSeq" id="WP_183947535.1">
    <property type="nucleotide sequence ID" value="NZ_JACHHX010000004.1"/>
</dbReference>
<dbReference type="Pfam" id="PF25919">
    <property type="entry name" value="BSH_CusB"/>
    <property type="match status" value="1"/>
</dbReference>
<evidence type="ECO:0000259" key="10">
    <source>
        <dbReference type="Pfam" id="PF25975"/>
    </source>
</evidence>
<feature type="compositionally biased region" description="Basic residues" evidence="5">
    <location>
        <begin position="474"/>
        <end position="484"/>
    </location>
</feature>
<dbReference type="InterPro" id="IPR051909">
    <property type="entry name" value="MFP_Cation_Efflux"/>
</dbReference>
<evidence type="ECO:0000259" key="8">
    <source>
        <dbReference type="Pfam" id="PF25919"/>
    </source>
</evidence>
<evidence type="ECO:0000256" key="1">
    <source>
        <dbReference type="ARBA" id="ARBA00009477"/>
    </source>
</evidence>
<evidence type="ECO:0000313" key="11">
    <source>
        <dbReference type="EMBL" id="MBB5014970.1"/>
    </source>
</evidence>
<dbReference type="Gene3D" id="2.40.420.20">
    <property type="match status" value="1"/>
</dbReference>
<feature type="compositionally biased region" description="Basic and acidic residues" evidence="5">
    <location>
        <begin position="442"/>
        <end position="457"/>
    </location>
</feature>
<dbReference type="FunFam" id="2.40.420.20:FF:000003">
    <property type="entry name" value="Cation efflux system protein cusB"/>
    <property type="match status" value="1"/>
</dbReference>
<dbReference type="PANTHER" id="PTHR30097">
    <property type="entry name" value="CATION EFFLUX SYSTEM PROTEIN CUSB"/>
    <property type="match status" value="1"/>
</dbReference>
<feature type="compositionally biased region" description="Acidic residues" evidence="5">
    <location>
        <begin position="458"/>
        <end position="468"/>
    </location>
</feature>
<feature type="domain" description="CusB-like three alpha-helical bundle" evidence="7">
    <location>
        <begin position="161"/>
        <end position="221"/>
    </location>
</feature>
<feature type="chain" id="PRO_5030875502" evidence="6">
    <location>
        <begin position="33"/>
        <end position="484"/>
    </location>
</feature>
<dbReference type="Pfam" id="PF25954">
    <property type="entry name" value="Beta-barrel_RND_2"/>
    <property type="match status" value="1"/>
</dbReference>
<accession>A0A7W8DD67</accession>
<feature type="domain" description="CzcB-like C-terminal circularly permuted SH3-like" evidence="10">
    <location>
        <begin position="343"/>
        <end position="402"/>
    </location>
</feature>
<dbReference type="FunFam" id="2.40.30.170:FF:000010">
    <property type="entry name" value="Efflux RND transporter periplasmic adaptor subunit"/>
    <property type="match status" value="1"/>
</dbReference>
<dbReference type="GO" id="GO:0022857">
    <property type="term" value="F:transmembrane transporter activity"/>
    <property type="evidence" value="ECO:0007669"/>
    <property type="project" value="InterPro"/>
</dbReference>
<keyword evidence="4" id="KW-0406">Ion transport</keyword>
<dbReference type="NCBIfam" id="TIGR01730">
    <property type="entry name" value="RND_mfp"/>
    <property type="match status" value="1"/>
</dbReference>
<proteinExistence type="inferred from homology"/>
<feature type="domain" description="CusB-like beta-barrel" evidence="9">
    <location>
        <begin position="260"/>
        <end position="335"/>
    </location>
</feature>
<feature type="signal peptide" evidence="6">
    <location>
        <begin position="1"/>
        <end position="32"/>
    </location>
</feature>
<evidence type="ECO:0000256" key="2">
    <source>
        <dbReference type="ARBA" id="ARBA00022448"/>
    </source>
</evidence>
<dbReference type="GO" id="GO:0015679">
    <property type="term" value="P:plasma membrane copper ion transport"/>
    <property type="evidence" value="ECO:0007669"/>
    <property type="project" value="TreeGrafter"/>
</dbReference>
<feature type="region of interest" description="Disordered" evidence="5">
    <location>
        <begin position="417"/>
        <end position="484"/>
    </location>
</feature>
<dbReference type="Proteomes" id="UP000519004">
    <property type="component" value="Unassembled WGS sequence"/>
</dbReference>
<evidence type="ECO:0000259" key="9">
    <source>
        <dbReference type="Pfam" id="PF25954"/>
    </source>
</evidence>
<comment type="caution">
    <text evidence="11">The sequence shown here is derived from an EMBL/GenBank/DDBJ whole genome shotgun (WGS) entry which is preliminary data.</text>
</comment>
<dbReference type="GO" id="GO:0060003">
    <property type="term" value="P:copper ion export"/>
    <property type="evidence" value="ECO:0007669"/>
    <property type="project" value="TreeGrafter"/>
</dbReference>
<comment type="similarity">
    <text evidence="1">Belongs to the membrane fusion protein (MFP) (TC 8.A.1) family.</text>
</comment>
<evidence type="ECO:0000256" key="4">
    <source>
        <dbReference type="ARBA" id="ARBA00023065"/>
    </source>
</evidence>
<dbReference type="Pfam" id="PF25869">
    <property type="entry name" value="3HB_CusB"/>
    <property type="match status" value="1"/>
</dbReference>
<dbReference type="EMBL" id="JACHHX010000004">
    <property type="protein sequence ID" value="MBB5014970.1"/>
    <property type="molecule type" value="Genomic_DNA"/>
</dbReference>
<keyword evidence="2" id="KW-0813">Transport</keyword>
<dbReference type="InterPro" id="IPR006143">
    <property type="entry name" value="RND_pump_MFP"/>
</dbReference>
<dbReference type="GO" id="GO:0030288">
    <property type="term" value="C:outer membrane-bounded periplasmic space"/>
    <property type="evidence" value="ECO:0007669"/>
    <property type="project" value="TreeGrafter"/>
</dbReference>
<dbReference type="InterPro" id="IPR058792">
    <property type="entry name" value="Beta-barrel_RND_2"/>
</dbReference>
<reference evidence="11 12" key="1">
    <citation type="submission" date="2020-08" db="EMBL/GenBank/DDBJ databases">
        <title>Genomic Encyclopedia of Type Strains, Phase IV (KMG-IV): sequencing the most valuable type-strain genomes for metagenomic binning, comparative biology and taxonomic classification.</title>
        <authorList>
            <person name="Goeker M."/>
        </authorList>
    </citation>
    <scope>NUCLEOTIDE SEQUENCE [LARGE SCALE GENOMIC DNA]</scope>
    <source>
        <strain evidence="11 12">DSM 25897</strain>
    </source>
</reference>
<protein>
    <submittedName>
        <fullName evidence="11">Cu(I)/Ag(I) efflux system membrane fusion protein</fullName>
    </submittedName>
</protein>
<feature type="compositionally biased region" description="Basic and acidic residues" evidence="5">
    <location>
        <begin position="421"/>
        <end position="431"/>
    </location>
</feature>
<dbReference type="GO" id="GO:0016020">
    <property type="term" value="C:membrane"/>
    <property type="evidence" value="ECO:0007669"/>
    <property type="project" value="InterPro"/>
</dbReference>
<name>A0A7W8DD67_9GAMM</name>
<dbReference type="InterPro" id="IPR058790">
    <property type="entry name" value="BSH_CusB"/>
</dbReference>
<feature type="domain" description="CusB-like barrel-sandwich hybrid" evidence="8">
    <location>
        <begin position="126"/>
        <end position="254"/>
    </location>
</feature>